<feature type="compositionally biased region" description="Polar residues" evidence="7">
    <location>
        <begin position="222"/>
        <end position="234"/>
    </location>
</feature>
<dbReference type="GO" id="GO:0031625">
    <property type="term" value="F:ubiquitin protein ligase binding"/>
    <property type="evidence" value="ECO:0007669"/>
    <property type="project" value="UniProtKB-ARBA"/>
</dbReference>
<dbReference type="GeneID" id="114245563"/>
<dbReference type="PROSITE" id="PS50143">
    <property type="entry name" value="BIR_REPEAT_2"/>
    <property type="match status" value="3"/>
</dbReference>
<dbReference type="GO" id="GO:0004869">
    <property type="term" value="F:cysteine-type endopeptidase inhibitor activity"/>
    <property type="evidence" value="ECO:0007669"/>
    <property type="project" value="UniProtKB-ARBA"/>
</dbReference>
<dbReference type="GO" id="GO:0070936">
    <property type="term" value="P:protein K48-linked ubiquitination"/>
    <property type="evidence" value="ECO:0007669"/>
    <property type="project" value="UniProtKB-ARBA"/>
</dbReference>
<dbReference type="KEGG" id="bman:114245563"/>
<dbReference type="AlphaFoldDB" id="A0A6J2JVL7"/>
<reference evidence="10" key="1">
    <citation type="submission" date="2025-08" db="UniProtKB">
        <authorList>
            <consortium name="RefSeq"/>
        </authorList>
    </citation>
    <scope>IDENTIFICATION</scope>
    <source>
        <tissue evidence="10">Silk gland</tissue>
    </source>
</reference>
<dbReference type="GO" id="GO:0061630">
    <property type="term" value="F:ubiquitin protein ligase activity"/>
    <property type="evidence" value="ECO:0007669"/>
    <property type="project" value="TreeGrafter"/>
</dbReference>
<dbReference type="Pfam" id="PF13920">
    <property type="entry name" value="zf-C3HC4_3"/>
    <property type="match status" value="1"/>
</dbReference>
<evidence type="ECO:0000256" key="7">
    <source>
        <dbReference type="SAM" id="MobiDB-lite"/>
    </source>
</evidence>
<proteinExistence type="inferred from homology"/>
<dbReference type="SMART" id="SM00184">
    <property type="entry name" value="RING"/>
    <property type="match status" value="1"/>
</dbReference>
<dbReference type="GO" id="GO:0089720">
    <property type="term" value="F:caspase binding"/>
    <property type="evidence" value="ECO:0007669"/>
    <property type="project" value="UniProtKB-ARBA"/>
</dbReference>
<dbReference type="PANTHER" id="PTHR10044:SF139">
    <property type="entry name" value="DEATH-ASSOCIATED INHIBITOR OF APOPTOSIS 2"/>
    <property type="match status" value="1"/>
</dbReference>
<evidence type="ECO:0000256" key="6">
    <source>
        <dbReference type="PROSITE-ProRule" id="PRU00175"/>
    </source>
</evidence>
<dbReference type="InterPro" id="IPR001841">
    <property type="entry name" value="Znf_RING"/>
</dbReference>
<keyword evidence="3" id="KW-0479">Metal-binding</keyword>
<dbReference type="GO" id="GO:0048471">
    <property type="term" value="C:perinuclear region of cytoplasm"/>
    <property type="evidence" value="ECO:0007669"/>
    <property type="project" value="UniProtKB-ARBA"/>
</dbReference>
<dbReference type="InterPro" id="IPR001370">
    <property type="entry name" value="BIR_rpt"/>
</dbReference>
<dbReference type="GO" id="GO:0043066">
    <property type="term" value="P:negative regulation of apoptotic process"/>
    <property type="evidence" value="ECO:0007669"/>
    <property type="project" value="TreeGrafter"/>
</dbReference>
<evidence type="ECO:0000313" key="10">
    <source>
        <dbReference type="RefSeq" id="XP_028033585.1"/>
    </source>
</evidence>
<dbReference type="Gene3D" id="3.30.40.10">
    <property type="entry name" value="Zinc/RING finger domain, C3HC4 (zinc finger)"/>
    <property type="match status" value="1"/>
</dbReference>
<dbReference type="GO" id="GO:0006915">
    <property type="term" value="P:apoptotic process"/>
    <property type="evidence" value="ECO:0007669"/>
    <property type="project" value="UniProtKB-KW"/>
</dbReference>
<organism evidence="9 10">
    <name type="scientific">Bombyx mandarina</name>
    <name type="common">Wild silk moth</name>
    <name type="synonym">Wild silkworm</name>
    <dbReference type="NCBI Taxonomy" id="7092"/>
    <lineage>
        <taxon>Eukaryota</taxon>
        <taxon>Metazoa</taxon>
        <taxon>Ecdysozoa</taxon>
        <taxon>Arthropoda</taxon>
        <taxon>Hexapoda</taxon>
        <taxon>Insecta</taxon>
        <taxon>Pterygota</taxon>
        <taxon>Neoptera</taxon>
        <taxon>Endopterygota</taxon>
        <taxon>Lepidoptera</taxon>
        <taxon>Glossata</taxon>
        <taxon>Ditrysia</taxon>
        <taxon>Bombycoidea</taxon>
        <taxon>Bombycidae</taxon>
        <taxon>Bombycinae</taxon>
        <taxon>Bombyx</taxon>
    </lineage>
</organism>
<evidence type="ECO:0000256" key="3">
    <source>
        <dbReference type="ARBA" id="ARBA00022723"/>
    </source>
</evidence>
<dbReference type="GO" id="GO:0051726">
    <property type="term" value="P:regulation of cell cycle"/>
    <property type="evidence" value="ECO:0007669"/>
    <property type="project" value="TreeGrafter"/>
</dbReference>
<dbReference type="PROSITE" id="PS50089">
    <property type="entry name" value="ZF_RING_2"/>
    <property type="match status" value="1"/>
</dbReference>
<comment type="similarity">
    <text evidence="1">Belongs to the IAP family.</text>
</comment>
<evidence type="ECO:0000256" key="5">
    <source>
        <dbReference type="ARBA" id="ARBA00022833"/>
    </source>
</evidence>
<feature type="compositionally biased region" description="Polar residues" evidence="7">
    <location>
        <begin position="483"/>
        <end position="498"/>
    </location>
</feature>
<dbReference type="GO" id="GO:0005829">
    <property type="term" value="C:cytosol"/>
    <property type="evidence" value="ECO:0007669"/>
    <property type="project" value="UniProtKB-ARBA"/>
</dbReference>
<dbReference type="FunFam" id="1.10.1170.10:FF:000003">
    <property type="entry name" value="E3 ubiquitin-protein ligase XIAP"/>
    <property type="match status" value="1"/>
</dbReference>
<dbReference type="SMART" id="SM00238">
    <property type="entry name" value="BIR"/>
    <property type="match status" value="3"/>
</dbReference>
<dbReference type="CDD" id="cd16713">
    <property type="entry name" value="RING-HC_BIRC2_3_7"/>
    <property type="match status" value="1"/>
</dbReference>
<evidence type="ECO:0000313" key="9">
    <source>
        <dbReference type="Proteomes" id="UP000504629"/>
    </source>
</evidence>
<feature type="domain" description="RING-type" evidence="8">
    <location>
        <begin position="538"/>
        <end position="573"/>
    </location>
</feature>
<feature type="compositionally biased region" description="Basic and acidic residues" evidence="7">
    <location>
        <begin position="347"/>
        <end position="356"/>
    </location>
</feature>
<dbReference type="GO" id="GO:0031398">
    <property type="term" value="P:positive regulation of protein ubiquitination"/>
    <property type="evidence" value="ECO:0007669"/>
    <property type="project" value="TreeGrafter"/>
</dbReference>
<gene>
    <name evidence="10" type="primary">LOC114245563</name>
</gene>
<keyword evidence="5" id="KW-0862">Zinc</keyword>
<dbReference type="Proteomes" id="UP000504629">
    <property type="component" value="Unplaced"/>
</dbReference>
<feature type="region of interest" description="Disordered" evidence="7">
    <location>
        <begin position="458"/>
        <end position="515"/>
    </location>
</feature>
<name>A0A6J2JVL7_BOMMA</name>
<dbReference type="PANTHER" id="PTHR10044">
    <property type="entry name" value="INHIBITOR OF APOPTOSIS"/>
    <property type="match status" value="1"/>
</dbReference>
<dbReference type="RefSeq" id="XP_028033585.1">
    <property type="nucleotide sequence ID" value="XM_028177784.1"/>
</dbReference>
<evidence type="ECO:0000256" key="1">
    <source>
        <dbReference type="ARBA" id="ARBA00006672"/>
    </source>
</evidence>
<accession>A0A6J2JVL7</accession>
<dbReference type="CDD" id="cd00022">
    <property type="entry name" value="BIR"/>
    <property type="match status" value="2"/>
</dbReference>
<dbReference type="FunFam" id="3.30.40.10:FF:000184">
    <property type="entry name" value="Baculoviral IAP repeat containing 2"/>
    <property type="match status" value="1"/>
</dbReference>
<dbReference type="GO" id="GO:0043027">
    <property type="term" value="F:cysteine-type endopeptidase inhibitor activity involved in apoptotic process"/>
    <property type="evidence" value="ECO:0007669"/>
    <property type="project" value="UniProtKB-ARBA"/>
</dbReference>
<dbReference type="InterPro" id="IPR050784">
    <property type="entry name" value="IAP"/>
</dbReference>
<feature type="region of interest" description="Disordered" evidence="7">
    <location>
        <begin position="347"/>
        <end position="369"/>
    </location>
</feature>
<dbReference type="GO" id="GO:0008270">
    <property type="term" value="F:zinc ion binding"/>
    <property type="evidence" value="ECO:0007669"/>
    <property type="project" value="UniProtKB-KW"/>
</dbReference>
<dbReference type="GO" id="GO:0022416">
    <property type="term" value="P:chaeta development"/>
    <property type="evidence" value="ECO:0007669"/>
    <property type="project" value="UniProtKB-ARBA"/>
</dbReference>
<dbReference type="CDD" id="cd14321">
    <property type="entry name" value="UBA_IAPs"/>
    <property type="match status" value="1"/>
</dbReference>
<keyword evidence="9" id="KW-1185">Reference proteome</keyword>
<dbReference type="PROSITE" id="PS01282">
    <property type="entry name" value="BIR_REPEAT_1"/>
    <property type="match status" value="1"/>
</dbReference>
<dbReference type="Gene3D" id="1.10.1170.10">
    <property type="entry name" value="Inhibitor Of Apoptosis Protein (2mihbC-IAP-1), Chain A"/>
    <property type="match status" value="3"/>
</dbReference>
<feature type="region of interest" description="Disordered" evidence="7">
    <location>
        <begin position="206"/>
        <end position="236"/>
    </location>
</feature>
<evidence type="ECO:0000256" key="4">
    <source>
        <dbReference type="ARBA" id="ARBA00022771"/>
    </source>
</evidence>
<keyword evidence="4 6" id="KW-0863">Zinc-finger</keyword>
<dbReference type="SUPFAM" id="SSF57924">
    <property type="entry name" value="Inhibitor of apoptosis (IAP) repeat"/>
    <property type="match status" value="3"/>
</dbReference>
<dbReference type="OrthoDB" id="774873at2759"/>
<evidence type="ECO:0000259" key="8">
    <source>
        <dbReference type="PROSITE" id="PS50089"/>
    </source>
</evidence>
<dbReference type="FunFam" id="1.10.1170.10:FF:000002">
    <property type="entry name" value="Baculoviral IAP repeat containing 7"/>
    <property type="match status" value="1"/>
</dbReference>
<sequence length="585" mass="64848">MNYETNRLNTFTNWPALAPVDPIRIAKAGFFYTGQGMEVQCFSCGGKISEWNYGDQVMWRHRRMEPNCTFVVNSQLSGNVPMVLGPECPSTDELARSWSTTDDQSDLVESTGDYGVTEEDEMYRSEALRLLSFSHWEDDSVSREALVSAGFYHIGGGRLRCAWCGGELAPFRRFGSLGRPLEVHRMYFPRCAHAAALESAQQPFTLPTVMSSPSDTPPIQSPPETGNDSQSQSAGAAHNERLLNMGGTWRTLGVVSGGARYPQYASLASRLATFDSWPTDKQQTPKDLSEAGFFHTGTDDQVRCFYCDGGLGKWEAGDAPWTEHARWFPHCGYVLLLKGNEFVDECRNDNNRRNNSRETGVSSRRRNPGVNYPVTEIEVEECMESPITLAALGAGLDVARVRRAILQRLRSTGTPFQTSEALIDSVLDAQLNEEAWSTNSQSQSLSRHLAETLRGMDSIPGIAPQTWDNNPDRGRSQRDGVSPSLTEIESRRSTSQPRTLPPRRNVSVIDDDRTEPLHKEESLTLEEENRQLREARLCKVCMDNEVSVVFLPCGHLVSCAGCGAALSACPLCRGAVRALVRAYLA</sequence>
<dbReference type="Gene3D" id="1.10.8.10">
    <property type="entry name" value="DNA helicase RuvA subunit, C-terminal domain"/>
    <property type="match status" value="1"/>
</dbReference>
<protein>
    <submittedName>
        <fullName evidence="10">Baculoviral IAP repeat-containing protein 7-A</fullName>
    </submittedName>
</protein>
<keyword evidence="2" id="KW-0053">Apoptosis</keyword>
<dbReference type="GO" id="GO:0005634">
    <property type="term" value="C:nucleus"/>
    <property type="evidence" value="ECO:0007669"/>
    <property type="project" value="TreeGrafter"/>
</dbReference>
<evidence type="ECO:0000256" key="2">
    <source>
        <dbReference type="ARBA" id="ARBA00022703"/>
    </source>
</evidence>
<dbReference type="Pfam" id="PF00653">
    <property type="entry name" value="BIR"/>
    <property type="match status" value="3"/>
</dbReference>
<dbReference type="CTD" id="36748"/>
<dbReference type="InterPro" id="IPR013083">
    <property type="entry name" value="Znf_RING/FYVE/PHD"/>
</dbReference>